<evidence type="ECO:0000313" key="1">
    <source>
        <dbReference type="EMBL" id="QQX51394.1"/>
    </source>
</evidence>
<protein>
    <submittedName>
        <fullName evidence="1">Type II toxin-antitoxin system RelE/ParE family toxin</fullName>
    </submittedName>
</protein>
<dbReference type="EMBL" id="CP068391">
    <property type="protein sequence ID" value="QQX51394.1"/>
    <property type="molecule type" value="Genomic_DNA"/>
</dbReference>
<dbReference type="Pfam" id="PF06296">
    <property type="entry name" value="RelE"/>
    <property type="match status" value="1"/>
</dbReference>
<proteinExistence type="predicted"/>
<name>A0A7U0RKM2_SERPR</name>
<gene>
    <name evidence="1" type="ORF">JKX24_14280</name>
</gene>
<dbReference type="InterPro" id="IPR009387">
    <property type="entry name" value="HigB-2"/>
</dbReference>
<reference evidence="1 2" key="1">
    <citation type="submission" date="2021-01" db="EMBL/GenBank/DDBJ databases">
        <title>Chromosome sequence of Serratia proteamaculans strain 94 rif-r, isolated from spoiled beef.</title>
        <authorList>
            <person name="Zaytseva Y.V."/>
            <person name="Iablokov S.N."/>
            <person name="Klyukina A."/>
        </authorList>
    </citation>
    <scope>NUCLEOTIDE SEQUENCE [LARGE SCALE GENOMIC DNA]</scope>
    <source>
        <strain evidence="1 2">94 rif-r</strain>
    </source>
</reference>
<dbReference type="PIRSF" id="PIRSF039032">
    <property type="entry name" value="HigB-2"/>
    <property type="match status" value="1"/>
</dbReference>
<dbReference type="Proteomes" id="UP000596176">
    <property type="component" value="Chromosome"/>
</dbReference>
<dbReference type="RefSeq" id="WP_099065292.1">
    <property type="nucleotide sequence ID" value="NZ_CAMKUJ010000004.1"/>
</dbReference>
<dbReference type="AlphaFoldDB" id="A0A7U0RKM2"/>
<evidence type="ECO:0000313" key="2">
    <source>
        <dbReference type="Proteomes" id="UP000596176"/>
    </source>
</evidence>
<organism evidence="1 2">
    <name type="scientific">Serratia proteamaculans</name>
    <dbReference type="NCBI Taxonomy" id="28151"/>
    <lineage>
        <taxon>Bacteria</taxon>
        <taxon>Pseudomonadati</taxon>
        <taxon>Pseudomonadota</taxon>
        <taxon>Gammaproteobacteria</taxon>
        <taxon>Enterobacterales</taxon>
        <taxon>Yersiniaceae</taxon>
        <taxon>Serratia</taxon>
    </lineage>
</organism>
<accession>A0A7U0RKM2</accession>
<sequence length="110" mass="12288">MSHALVFIETPMFTRQIKQIATDDELKELQKELIESPGKGDLIQKTGGLRKVRMATGSQGKSGSARVIYFLATAEVIYLVMAYPKSIKDSLTDTEKSQLKKLTKLLKDEV</sequence>